<dbReference type="EC" id="4.2.1.1" evidence="3 9"/>
<feature type="binding site" evidence="8">
    <location>
        <position position="188"/>
    </location>
    <ligand>
        <name>Zn(2+)</name>
        <dbReference type="ChEBI" id="CHEBI:29105"/>
    </ligand>
</feature>
<organism evidence="10 11">
    <name type="scientific">Crotalaria pallida</name>
    <name type="common">Smooth rattlebox</name>
    <name type="synonym">Crotalaria striata</name>
    <dbReference type="NCBI Taxonomy" id="3830"/>
    <lineage>
        <taxon>Eukaryota</taxon>
        <taxon>Viridiplantae</taxon>
        <taxon>Streptophyta</taxon>
        <taxon>Embryophyta</taxon>
        <taxon>Tracheophyta</taxon>
        <taxon>Spermatophyta</taxon>
        <taxon>Magnoliopsida</taxon>
        <taxon>eudicotyledons</taxon>
        <taxon>Gunneridae</taxon>
        <taxon>Pentapetalae</taxon>
        <taxon>rosids</taxon>
        <taxon>fabids</taxon>
        <taxon>Fabales</taxon>
        <taxon>Fabaceae</taxon>
        <taxon>Papilionoideae</taxon>
        <taxon>50 kb inversion clade</taxon>
        <taxon>genistoids sensu lato</taxon>
        <taxon>core genistoids</taxon>
        <taxon>Crotalarieae</taxon>
        <taxon>Crotalaria</taxon>
    </lineage>
</organism>
<dbReference type="PANTHER" id="PTHR11002">
    <property type="entry name" value="CARBONIC ANHYDRASE"/>
    <property type="match status" value="1"/>
</dbReference>
<evidence type="ECO:0000256" key="3">
    <source>
        <dbReference type="ARBA" id="ARBA00012925"/>
    </source>
</evidence>
<dbReference type="Pfam" id="PF00484">
    <property type="entry name" value="Pro_CA"/>
    <property type="match status" value="1"/>
</dbReference>
<evidence type="ECO:0000256" key="9">
    <source>
        <dbReference type="RuleBase" id="RU003956"/>
    </source>
</evidence>
<evidence type="ECO:0000313" key="11">
    <source>
        <dbReference type="Proteomes" id="UP001372338"/>
    </source>
</evidence>
<evidence type="ECO:0000256" key="2">
    <source>
        <dbReference type="ARBA" id="ARBA00006217"/>
    </source>
</evidence>
<dbReference type="PROSITE" id="PS00705">
    <property type="entry name" value="PROK_CO2_ANHYDRASE_2"/>
    <property type="match status" value="1"/>
</dbReference>
<dbReference type="Gene3D" id="3.40.1050.10">
    <property type="entry name" value="Carbonic anhydrase"/>
    <property type="match status" value="1"/>
</dbReference>
<keyword evidence="6 9" id="KW-0456">Lyase</keyword>
<keyword evidence="11" id="KW-1185">Reference proteome</keyword>
<keyword evidence="8" id="KW-0479">Metal-binding</keyword>
<dbReference type="SMART" id="SM00947">
    <property type="entry name" value="Pro_CA"/>
    <property type="match status" value="1"/>
</dbReference>
<feature type="binding site" evidence="8">
    <location>
        <position position="185"/>
    </location>
    <ligand>
        <name>Zn(2+)</name>
        <dbReference type="ChEBI" id="CHEBI:29105"/>
    </ligand>
</feature>
<dbReference type="EMBL" id="JAYWIO010000008">
    <property type="protein sequence ID" value="KAK7246710.1"/>
    <property type="molecule type" value="Genomic_DNA"/>
</dbReference>
<dbReference type="AlphaFoldDB" id="A0AAN9E5V0"/>
<dbReference type="InterPro" id="IPR045066">
    <property type="entry name" value="Beta_CA_cladeB"/>
</dbReference>
<comment type="catalytic activity">
    <reaction evidence="7 9">
        <text>hydrogencarbonate + H(+) = CO2 + H2O</text>
        <dbReference type="Rhea" id="RHEA:10748"/>
        <dbReference type="ChEBI" id="CHEBI:15377"/>
        <dbReference type="ChEBI" id="CHEBI:15378"/>
        <dbReference type="ChEBI" id="CHEBI:16526"/>
        <dbReference type="ChEBI" id="CHEBI:17544"/>
        <dbReference type="EC" id="4.2.1.1"/>
    </reaction>
</comment>
<comment type="caution">
    <text evidence="10">The sequence shown here is derived from an EMBL/GenBank/DDBJ whole genome shotgun (WGS) entry which is preliminary data.</text>
</comment>
<dbReference type="InterPro" id="IPR015892">
    <property type="entry name" value="Carbonic_anhydrase_CS"/>
</dbReference>
<feature type="binding site" evidence="8">
    <location>
        <position position="128"/>
    </location>
    <ligand>
        <name>Zn(2+)</name>
        <dbReference type="ChEBI" id="CHEBI:29105"/>
    </ligand>
</feature>
<proteinExistence type="inferred from homology"/>
<reference evidence="10 11" key="1">
    <citation type="submission" date="2024-01" db="EMBL/GenBank/DDBJ databases">
        <title>The genomes of 5 underutilized Papilionoideae crops provide insights into root nodulation and disease resistanc.</title>
        <authorList>
            <person name="Yuan L."/>
        </authorList>
    </citation>
    <scope>NUCLEOTIDE SEQUENCE [LARGE SCALE GENOMIC DNA]</scope>
    <source>
        <strain evidence="10">ZHUSHIDOU_FW_LH</strain>
        <tissue evidence="10">Leaf</tissue>
    </source>
</reference>
<comment type="cofactor">
    <cofactor evidence="8">
        <name>Zn(2+)</name>
        <dbReference type="ChEBI" id="CHEBI:29105"/>
    </cofactor>
    <text evidence="8">Binds 1 zinc ion per subunit.</text>
</comment>
<dbReference type="PANTHER" id="PTHR11002:SF12">
    <property type="entry name" value="CARBONIC ANHYDRASE"/>
    <property type="match status" value="1"/>
</dbReference>
<evidence type="ECO:0000313" key="10">
    <source>
        <dbReference type="EMBL" id="KAK7246710.1"/>
    </source>
</evidence>
<keyword evidence="4" id="KW-0702">S-nitrosylation</keyword>
<evidence type="ECO:0000256" key="5">
    <source>
        <dbReference type="ARBA" id="ARBA00022833"/>
    </source>
</evidence>
<dbReference type="GO" id="GO:0004089">
    <property type="term" value="F:carbonate dehydratase activity"/>
    <property type="evidence" value="ECO:0007669"/>
    <property type="project" value="UniProtKB-UniRule"/>
</dbReference>
<dbReference type="SUPFAM" id="SSF53056">
    <property type="entry name" value="beta-carbonic anhydrase, cab"/>
    <property type="match status" value="1"/>
</dbReference>
<sequence>MASSPPFSLSTDPFTSTHCILLPTKSSKIFGSTVILGKIEHTHLRKFTPLRRDQGFALKASMGPPELTQQLDKNKLETLSRAEDGCDIFNGLKDRFLSFKNKYMEDVEQFEKLAMAQAPKFMVIACGDSRVCPSNILGFQPGEAFTIRNVANLVPPFESGPTETNAALEFAVNTLLVENILVIGHSCCGGIRALMSMQDDENASGSFTKSWVVVGKKARTKTKAAASNLSFDEQCTHCERESVNHSLSNLLSYPWIEEKVAKEELSIHGGYYNFIDCSFEKWTLDYRRTKLEENGRIAAKNKVFWS</sequence>
<gene>
    <name evidence="10" type="ORF">RIF29_41580</name>
</gene>
<evidence type="ECO:0000256" key="7">
    <source>
        <dbReference type="ARBA" id="ARBA00048348"/>
    </source>
</evidence>
<dbReference type="FunFam" id="3.40.1050.10:FF:000003">
    <property type="entry name" value="Carbonic anhydrase"/>
    <property type="match status" value="1"/>
</dbReference>
<dbReference type="GO" id="GO:0008270">
    <property type="term" value="F:zinc ion binding"/>
    <property type="evidence" value="ECO:0007669"/>
    <property type="project" value="UniProtKB-UniRule"/>
</dbReference>
<evidence type="ECO:0000256" key="8">
    <source>
        <dbReference type="PIRSR" id="PIRSR601765-1"/>
    </source>
</evidence>
<feature type="binding site" evidence="8">
    <location>
        <position position="126"/>
    </location>
    <ligand>
        <name>Zn(2+)</name>
        <dbReference type="ChEBI" id="CHEBI:29105"/>
    </ligand>
</feature>
<comment type="function">
    <text evidence="1 9">Reversible hydration of carbon dioxide.</text>
</comment>
<keyword evidence="5 8" id="KW-0862">Zinc</keyword>
<name>A0AAN9E5V0_CROPI</name>
<evidence type="ECO:0000256" key="4">
    <source>
        <dbReference type="ARBA" id="ARBA00022799"/>
    </source>
</evidence>
<comment type="similarity">
    <text evidence="2 9">Belongs to the beta-class carbonic anhydrase family.</text>
</comment>
<evidence type="ECO:0000256" key="6">
    <source>
        <dbReference type="ARBA" id="ARBA00023239"/>
    </source>
</evidence>
<dbReference type="InterPro" id="IPR001765">
    <property type="entry name" value="Carbonic_anhydrase"/>
</dbReference>
<evidence type="ECO:0000256" key="1">
    <source>
        <dbReference type="ARBA" id="ARBA00002904"/>
    </source>
</evidence>
<protein>
    <recommendedName>
        <fullName evidence="3 9">Carbonic anhydrase</fullName>
        <ecNumber evidence="3 9">4.2.1.1</ecNumber>
    </recommendedName>
    <alternativeName>
        <fullName evidence="9">Carbonate dehydratase</fullName>
    </alternativeName>
</protein>
<dbReference type="InterPro" id="IPR036874">
    <property type="entry name" value="Carbonic_anhydrase_sf"/>
</dbReference>
<accession>A0AAN9E5V0</accession>
<dbReference type="Proteomes" id="UP001372338">
    <property type="component" value="Unassembled WGS sequence"/>
</dbReference>
<dbReference type="GO" id="GO:0015976">
    <property type="term" value="P:carbon utilization"/>
    <property type="evidence" value="ECO:0007669"/>
    <property type="project" value="InterPro"/>
</dbReference>
<dbReference type="CDD" id="cd00884">
    <property type="entry name" value="beta_CA_cladeB"/>
    <property type="match status" value="1"/>
</dbReference>